<gene>
    <name evidence="1" type="ORF">pipiens_017312</name>
</gene>
<sequence>VAKCGFGRYLSVKFVLECVLFRNPEVATAGNVLL</sequence>
<proteinExistence type="predicted"/>
<protein>
    <submittedName>
        <fullName evidence="1">Uncharacterized protein</fullName>
    </submittedName>
</protein>
<keyword evidence="2" id="KW-1185">Reference proteome</keyword>
<accession>A0ABD1CH86</accession>
<feature type="non-terminal residue" evidence="1">
    <location>
        <position position="1"/>
    </location>
</feature>
<comment type="caution">
    <text evidence="1">The sequence shown here is derived from an EMBL/GenBank/DDBJ whole genome shotgun (WGS) entry which is preliminary data.</text>
</comment>
<name>A0ABD1CH86_CULPP</name>
<organism evidence="1 2">
    <name type="scientific">Culex pipiens pipiens</name>
    <name type="common">Northern house mosquito</name>
    <dbReference type="NCBI Taxonomy" id="38569"/>
    <lineage>
        <taxon>Eukaryota</taxon>
        <taxon>Metazoa</taxon>
        <taxon>Ecdysozoa</taxon>
        <taxon>Arthropoda</taxon>
        <taxon>Hexapoda</taxon>
        <taxon>Insecta</taxon>
        <taxon>Pterygota</taxon>
        <taxon>Neoptera</taxon>
        <taxon>Endopterygota</taxon>
        <taxon>Diptera</taxon>
        <taxon>Nematocera</taxon>
        <taxon>Culicoidea</taxon>
        <taxon>Culicidae</taxon>
        <taxon>Culicinae</taxon>
        <taxon>Culicini</taxon>
        <taxon>Culex</taxon>
        <taxon>Culex</taxon>
    </lineage>
</organism>
<dbReference type="AlphaFoldDB" id="A0ABD1CH86"/>
<evidence type="ECO:0000313" key="2">
    <source>
        <dbReference type="Proteomes" id="UP001562425"/>
    </source>
</evidence>
<dbReference type="Proteomes" id="UP001562425">
    <property type="component" value="Unassembled WGS sequence"/>
</dbReference>
<reference evidence="1 2" key="1">
    <citation type="submission" date="2024-05" db="EMBL/GenBank/DDBJ databases">
        <title>Culex pipiens pipiens assembly and annotation.</title>
        <authorList>
            <person name="Alout H."/>
            <person name="Durand T."/>
        </authorList>
    </citation>
    <scope>NUCLEOTIDE SEQUENCE [LARGE SCALE GENOMIC DNA]</scope>
    <source>
        <strain evidence="1">HA-2024</strain>
        <tissue evidence="1">Whole body</tissue>
    </source>
</reference>
<dbReference type="EMBL" id="JBEHCU010012241">
    <property type="protein sequence ID" value="KAL1375749.1"/>
    <property type="molecule type" value="Genomic_DNA"/>
</dbReference>
<evidence type="ECO:0000313" key="1">
    <source>
        <dbReference type="EMBL" id="KAL1375749.1"/>
    </source>
</evidence>